<name>A0A6N6RLD4_9FLAO</name>
<reference evidence="1 2" key="1">
    <citation type="submission" date="2019-09" db="EMBL/GenBank/DDBJ databases">
        <title>Genomes of family Cryomorphaceae.</title>
        <authorList>
            <person name="Bowman J.P."/>
        </authorList>
    </citation>
    <scope>NUCLEOTIDE SEQUENCE [LARGE SCALE GENOMIC DNA]</scope>
    <source>
        <strain evidence="1 2">LMG 25704</strain>
    </source>
</reference>
<protein>
    <submittedName>
        <fullName evidence="1">DUF493 domain-containing protein</fullName>
    </submittedName>
</protein>
<dbReference type="AlphaFoldDB" id="A0A6N6RLD4"/>
<keyword evidence="2" id="KW-1185">Reference proteome</keyword>
<dbReference type="Gene3D" id="3.30.70.260">
    <property type="match status" value="1"/>
</dbReference>
<gene>
    <name evidence="1" type="ORF">F8C67_01215</name>
</gene>
<dbReference type="Proteomes" id="UP000468650">
    <property type="component" value="Unassembled WGS sequence"/>
</dbReference>
<organism evidence="1 2">
    <name type="scientific">Phaeocystidibacter luteus</name>
    <dbReference type="NCBI Taxonomy" id="911197"/>
    <lineage>
        <taxon>Bacteria</taxon>
        <taxon>Pseudomonadati</taxon>
        <taxon>Bacteroidota</taxon>
        <taxon>Flavobacteriia</taxon>
        <taxon>Flavobacteriales</taxon>
        <taxon>Phaeocystidibacteraceae</taxon>
        <taxon>Phaeocystidibacter</taxon>
    </lineage>
</organism>
<dbReference type="RefSeq" id="WP_151665961.1">
    <property type="nucleotide sequence ID" value="NZ_WBVO01000001.1"/>
</dbReference>
<sequence>MSADREAKYEKLRQQLSDLEKWPSVYMFKFIVPADNQKVAQVEALFNTKESQVSMRTSKNGNFVAITAKEMMMSPESVIERYRDAEGIEGLMSL</sequence>
<dbReference type="OrthoDB" id="5616097at2"/>
<accession>A0A6N6RLD4</accession>
<dbReference type="Pfam" id="PF04359">
    <property type="entry name" value="DUF493"/>
    <property type="match status" value="1"/>
</dbReference>
<comment type="caution">
    <text evidence="1">The sequence shown here is derived from an EMBL/GenBank/DDBJ whole genome shotgun (WGS) entry which is preliminary data.</text>
</comment>
<evidence type="ECO:0000313" key="2">
    <source>
        <dbReference type="Proteomes" id="UP000468650"/>
    </source>
</evidence>
<evidence type="ECO:0000313" key="1">
    <source>
        <dbReference type="EMBL" id="KAB2814381.1"/>
    </source>
</evidence>
<dbReference type="SUPFAM" id="SSF117991">
    <property type="entry name" value="YbeD/HP0495-like"/>
    <property type="match status" value="1"/>
</dbReference>
<dbReference type="InterPro" id="IPR027471">
    <property type="entry name" value="YbeD-like_sf"/>
</dbReference>
<proteinExistence type="predicted"/>
<dbReference type="EMBL" id="WBVO01000001">
    <property type="protein sequence ID" value="KAB2814381.1"/>
    <property type="molecule type" value="Genomic_DNA"/>
</dbReference>
<dbReference type="InterPro" id="IPR007454">
    <property type="entry name" value="UPF0250_YbeD-like"/>
</dbReference>